<gene>
    <name evidence="2" type="ORF">AAFF_G00333460</name>
</gene>
<feature type="non-terminal residue" evidence="2">
    <location>
        <position position="642"/>
    </location>
</feature>
<reference evidence="2" key="1">
    <citation type="journal article" date="2023" name="Science">
        <title>Genome structures resolve the early diversification of teleost fishes.</title>
        <authorList>
            <person name="Parey E."/>
            <person name="Louis A."/>
            <person name="Montfort J."/>
            <person name="Bouchez O."/>
            <person name="Roques C."/>
            <person name="Iampietro C."/>
            <person name="Lluch J."/>
            <person name="Castinel A."/>
            <person name="Donnadieu C."/>
            <person name="Desvignes T."/>
            <person name="Floi Bucao C."/>
            <person name="Jouanno E."/>
            <person name="Wen M."/>
            <person name="Mejri S."/>
            <person name="Dirks R."/>
            <person name="Jansen H."/>
            <person name="Henkel C."/>
            <person name="Chen W.J."/>
            <person name="Zahm M."/>
            <person name="Cabau C."/>
            <person name="Klopp C."/>
            <person name="Thompson A.W."/>
            <person name="Robinson-Rechavi M."/>
            <person name="Braasch I."/>
            <person name="Lecointre G."/>
            <person name="Bobe J."/>
            <person name="Postlethwait J.H."/>
            <person name="Berthelot C."/>
            <person name="Roest Crollius H."/>
            <person name="Guiguen Y."/>
        </authorList>
    </citation>
    <scope>NUCLEOTIDE SEQUENCE</scope>
    <source>
        <strain evidence="2">NC1722</strain>
    </source>
</reference>
<evidence type="ECO:0000313" key="2">
    <source>
        <dbReference type="EMBL" id="KAJ8367072.1"/>
    </source>
</evidence>
<evidence type="ECO:0000256" key="1">
    <source>
        <dbReference type="SAM" id="Coils"/>
    </source>
</evidence>
<proteinExistence type="predicted"/>
<dbReference type="AlphaFoldDB" id="A0AAD7W040"/>
<comment type="caution">
    <text evidence="2">The sequence shown here is derived from an EMBL/GenBank/DDBJ whole genome shotgun (WGS) entry which is preliminary data.</text>
</comment>
<protein>
    <submittedName>
        <fullName evidence="2">Uncharacterized protein</fullName>
    </submittedName>
</protein>
<keyword evidence="1" id="KW-0175">Coiled coil</keyword>
<name>A0AAD7W040_9TELE</name>
<feature type="coiled-coil region" evidence="1">
    <location>
        <begin position="420"/>
        <end position="468"/>
    </location>
</feature>
<dbReference type="PANTHER" id="PTHR33488">
    <property type="entry name" value="ZGC:162509"/>
    <property type="match status" value="1"/>
</dbReference>
<keyword evidence="3" id="KW-1185">Reference proteome</keyword>
<dbReference type="EMBL" id="JAINUG010000510">
    <property type="protein sequence ID" value="KAJ8367072.1"/>
    <property type="molecule type" value="Genomic_DNA"/>
</dbReference>
<evidence type="ECO:0000313" key="3">
    <source>
        <dbReference type="Proteomes" id="UP001221898"/>
    </source>
</evidence>
<sequence length="642" mass="72163">MASSSDCLAKLNDGVKKIYRAQDVREETELKMRAYANWGEFLVPGPMSIAILGELVFISANSDFAINRYTPNKTFTHIKHPESFRACLMQVCNDGWKAFDTAHTNMDKIRLLTLSIPDDVKLVVETLMQEDKTIVESLLPLQLKKLKDISSKCFSLAEEVENGFRSIIELISELLENCTSAKSAHQESLKKVTEAIQYTELKKKSAEMAKEMADEYHKTVKKQIEESQETYMEAINSMPSGADMIAFAACDAIVKVTTSLPNFLIPGAIMNIASKAGIVVALSQCLLEIVSEDETGMTKLRDQKTNKAQSNSIGKLFKAIAALLKNEKECEVKNPALSLCEEGKNICDLLQKELANRSQVESSHQEAIPAAIHDLVEKANKFSISCNGLTNTAAFQPSVPNASKAQQDSSCSKSILSSTIQMSQMRIEQSKEQLRDSRAEYHKSFENMKKCTQEFDSILTEMRNLEVEKIDFDTTLKTLARGLEALGRVREQWTKMVKFFQMMSNLIETCLNVNVSDFVTKCESIPAIPNYRHLDFIKDMLYGPAFQASNIAHLVHMISETYVQVSDKYLMDRISNLTTLMSLEVGSNQFVKARLELQKGCQEAQKGILELVQRNREEFDEKIDKRIYSINHNLLAVLPTPS</sequence>
<dbReference type="PANTHER" id="PTHR33488:SF2">
    <property type="entry name" value="EARLY ENDOSOME ANTIGEN 1-LIKE"/>
    <property type="match status" value="1"/>
</dbReference>
<dbReference type="Proteomes" id="UP001221898">
    <property type="component" value="Unassembled WGS sequence"/>
</dbReference>
<accession>A0AAD7W040</accession>
<organism evidence="2 3">
    <name type="scientific">Aldrovandia affinis</name>
    <dbReference type="NCBI Taxonomy" id="143900"/>
    <lineage>
        <taxon>Eukaryota</taxon>
        <taxon>Metazoa</taxon>
        <taxon>Chordata</taxon>
        <taxon>Craniata</taxon>
        <taxon>Vertebrata</taxon>
        <taxon>Euteleostomi</taxon>
        <taxon>Actinopterygii</taxon>
        <taxon>Neopterygii</taxon>
        <taxon>Teleostei</taxon>
        <taxon>Notacanthiformes</taxon>
        <taxon>Halosauridae</taxon>
        <taxon>Aldrovandia</taxon>
    </lineage>
</organism>